<dbReference type="InterPro" id="IPR000073">
    <property type="entry name" value="AB_hydrolase_1"/>
</dbReference>
<evidence type="ECO:0000313" key="3">
    <source>
        <dbReference type="EMBL" id="BAW80531.1"/>
    </source>
</evidence>
<organism evidence="3 4">
    <name type="scientific">Candidatus Nitrosoglobus terrae</name>
    <dbReference type="NCBI Taxonomy" id="1630141"/>
    <lineage>
        <taxon>Bacteria</taxon>
        <taxon>Pseudomonadati</taxon>
        <taxon>Pseudomonadota</taxon>
        <taxon>Gammaproteobacteria</taxon>
        <taxon>Chromatiales</taxon>
        <taxon>Chromatiaceae</taxon>
        <taxon>Candidatus Nitrosoglobus</taxon>
    </lineage>
</organism>
<dbReference type="GO" id="GO:0016787">
    <property type="term" value="F:hydrolase activity"/>
    <property type="evidence" value="ECO:0007669"/>
    <property type="project" value="UniProtKB-KW"/>
</dbReference>
<dbReference type="AlphaFoldDB" id="A0A1Q2SN42"/>
<gene>
    <name evidence="3" type="ORF">TAO_1161</name>
</gene>
<dbReference type="OrthoDB" id="9808398at2"/>
<dbReference type="EMBL" id="AP014836">
    <property type="protein sequence ID" value="BAW80531.1"/>
    <property type="molecule type" value="Genomic_DNA"/>
</dbReference>
<dbReference type="SUPFAM" id="SSF53474">
    <property type="entry name" value="alpha/beta-Hydrolases"/>
    <property type="match status" value="1"/>
</dbReference>
<dbReference type="Pfam" id="PF00561">
    <property type="entry name" value="Abhydrolase_1"/>
    <property type="match status" value="1"/>
</dbReference>
<dbReference type="PANTHER" id="PTHR46118">
    <property type="entry name" value="PROTEIN ABHD11"/>
    <property type="match status" value="1"/>
</dbReference>
<dbReference type="PANTHER" id="PTHR46118:SF4">
    <property type="entry name" value="PROTEIN ABHD11"/>
    <property type="match status" value="1"/>
</dbReference>
<proteinExistence type="predicted"/>
<protein>
    <submittedName>
        <fullName evidence="3">Alpha/beta hydrolase fold protein</fullName>
    </submittedName>
</protein>
<dbReference type="InterPro" id="IPR029058">
    <property type="entry name" value="AB_hydrolase_fold"/>
</dbReference>
<evidence type="ECO:0000313" key="4">
    <source>
        <dbReference type="Proteomes" id="UP000243679"/>
    </source>
</evidence>
<reference evidence="3 4" key="1">
    <citation type="journal article" date="2017" name="ISME J.">
        <title>An acid-tolerant ammonia-oxidizing ?-proteobacterium from soil.</title>
        <authorList>
            <person name="Hayatsu M."/>
            <person name="Tago K."/>
            <person name="Uchiyama I."/>
            <person name="Toyoda A."/>
            <person name="Wang Y."/>
            <person name="Shimomura Y."/>
            <person name="Okubo T."/>
            <person name="Kurisu F."/>
            <person name="Hirono Y."/>
            <person name="Nonaka K."/>
            <person name="Akiyama H."/>
            <person name="Itoh T."/>
            <person name="Takami H."/>
        </authorList>
    </citation>
    <scope>NUCLEOTIDE SEQUENCE [LARGE SCALE GENOMIC DNA]</scope>
    <source>
        <strain evidence="3 4">TAO100</strain>
    </source>
</reference>
<dbReference type="PRINTS" id="PR00111">
    <property type="entry name" value="ABHYDROLASE"/>
</dbReference>
<keyword evidence="1 3" id="KW-0378">Hydrolase</keyword>
<keyword evidence="4" id="KW-1185">Reference proteome</keyword>
<evidence type="ECO:0000259" key="2">
    <source>
        <dbReference type="Pfam" id="PF00561"/>
    </source>
</evidence>
<dbReference type="KEGG" id="ntt:TAO_1161"/>
<accession>A0A1Q2SN42</accession>
<dbReference type="Gene3D" id="3.40.50.1820">
    <property type="entry name" value="alpha/beta hydrolase"/>
    <property type="match status" value="1"/>
</dbReference>
<evidence type="ECO:0000256" key="1">
    <source>
        <dbReference type="ARBA" id="ARBA00022801"/>
    </source>
</evidence>
<feature type="domain" description="AB hydrolase-1" evidence="2">
    <location>
        <begin position="13"/>
        <end position="240"/>
    </location>
</feature>
<dbReference type="RefSeq" id="WP_096527070.1">
    <property type="nucleotide sequence ID" value="NZ_AP014836.1"/>
</dbReference>
<dbReference type="Proteomes" id="UP000243679">
    <property type="component" value="Chromosome"/>
</dbReference>
<sequence length="253" mass="28211">MQLHHQVQGKGTPLIILHGLFGSISNWRSLATAFSRQFQVITIDLPNHGHSPPKAIFNYPSLAQDLIDFMDEQSIDTAALLGHSLGGKIAMQCALDFPNRITHLLVADIAPRAYAPEHLLIFNALSELNLTAYKNRLEIDEALSRQIPNLETRQFLLMNLEKNKGGYSWRINLNNLQQNYQAICAAVVGKNVYLGPSLFIKGEDSGYIRGGDKIGIRKWFPKAEMVSIPKSGHWLHAEAPEVFATIVLTFLGK</sequence>
<name>A0A1Q2SN42_9GAMM</name>